<evidence type="ECO:0000259" key="1">
    <source>
        <dbReference type="Pfam" id="PF00501"/>
    </source>
</evidence>
<reference evidence="3 4" key="2">
    <citation type="journal article" date="2018" name="Nature">
        <title>Mutant phenotypes for thousands of bacterial genes of unknown function.</title>
        <authorList>
            <person name="Price M.N."/>
            <person name="Wetmore K.M."/>
            <person name="Waters R.J."/>
            <person name="Callaghan M."/>
            <person name="Ray J."/>
            <person name="Liu H."/>
            <person name="Kuehl J.V."/>
            <person name="Melnyk R.A."/>
            <person name="Lamson J.S."/>
            <person name="Suh Y."/>
            <person name="Carlson H.K."/>
            <person name="Esquivel Z."/>
            <person name="Sadeeshkumar H."/>
            <person name="Chakraborty R."/>
            <person name="Zane G.M."/>
            <person name="Rubin B.E."/>
            <person name="Wall J.D."/>
            <person name="Visel A."/>
            <person name="Bristow J."/>
            <person name="Blow M.J."/>
            <person name="Arkin A.P."/>
            <person name="Deutschbauer A.M."/>
        </authorList>
    </citation>
    <scope>NUCLEOTIDE SEQUENCE [LARGE SCALE GENOMIC DNA]</scope>
    <source>
        <strain evidence="3 4">FW300-N2E3</strain>
    </source>
</reference>
<dbReference type="InterPro" id="IPR042099">
    <property type="entry name" value="ANL_N_sf"/>
</dbReference>
<accession>A0A0N9WIS6</accession>
<reference evidence="4" key="1">
    <citation type="submission" date="2015-09" db="EMBL/GenBank/DDBJ databases">
        <title>Whole genome sequence of Pseudomonas fluorescens FW300-N2E3.</title>
        <authorList>
            <person name="Ray J."/>
            <person name="Melnyk R."/>
            <person name="Deutschbauer A."/>
        </authorList>
    </citation>
    <scope>NUCLEOTIDE SEQUENCE [LARGE SCALE GENOMIC DNA]</scope>
    <source>
        <strain evidence="4">FW300-N2E3</strain>
    </source>
</reference>
<dbReference type="Gene3D" id="3.30.300.30">
    <property type="match status" value="1"/>
</dbReference>
<dbReference type="AlphaFoldDB" id="A0A0N9WIS6"/>
<dbReference type="OrthoDB" id="9757559at2"/>
<evidence type="ECO:0008006" key="5">
    <source>
        <dbReference type="Google" id="ProtNLM"/>
    </source>
</evidence>
<dbReference type="Proteomes" id="UP000066487">
    <property type="component" value="Chromosome"/>
</dbReference>
<dbReference type="GO" id="GO:0005737">
    <property type="term" value="C:cytoplasm"/>
    <property type="evidence" value="ECO:0007669"/>
    <property type="project" value="TreeGrafter"/>
</dbReference>
<protein>
    <recommendedName>
        <fullName evidence="5">D-alanine--poly(Phosphoribitol) ligase</fullName>
    </recommendedName>
</protein>
<dbReference type="RefSeq" id="WP_054595682.1">
    <property type="nucleotide sequence ID" value="NZ_CP012830.1"/>
</dbReference>
<dbReference type="Pfam" id="PF13193">
    <property type="entry name" value="AMP-binding_C"/>
    <property type="match status" value="1"/>
</dbReference>
<feature type="domain" description="AMP-dependent synthetase/ligase" evidence="1">
    <location>
        <begin position="14"/>
        <end position="362"/>
    </location>
</feature>
<dbReference type="EMBL" id="CP012830">
    <property type="protein sequence ID" value="ALI02345.1"/>
    <property type="molecule type" value="Genomic_DNA"/>
</dbReference>
<feature type="domain" description="AMP-binding enzyme C-terminal" evidence="2">
    <location>
        <begin position="421"/>
        <end position="492"/>
    </location>
</feature>
<dbReference type="InterPro" id="IPR025110">
    <property type="entry name" value="AMP-bd_C"/>
</dbReference>
<gene>
    <name evidence="3" type="ORF">AO353_15125</name>
</gene>
<name>A0A0N9WIS6_PSEFL</name>
<dbReference type="Pfam" id="PF00501">
    <property type="entry name" value="AMP-binding"/>
    <property type="match status" value="1"/>
</dbReference>
<sequence>MFSDCIRLDQTLVESAQRYPQRPALQAEDASFSYQQLNETVNKLCELMRAEGVQAGDRVGIYIAKSAAAVVAIYAALRLGALVAPMDVKDPAERGARMLANADLDFLLATPASQAAASRVVSIHGQSGDARAVGDLWLFPLRGQPRRHAGCEGGYVLFTSGSTGVPKGVCLSHANVLHFAAWAARAIALDCEDRVGSQAALTFDLTTFDLFSTALAGACLCLLPDYLKTFPRDVTRWLGEQCISVFYAVPTLYQMLLQQGGIEQARPSALRAALYAGEPFPPQLLKRYLTAFPDLPFYNLYGPTETNVCTAEQVSLASIETVLPSIGWAIDGVEVDIIGDDGRAASEGEIFVAGPTVFAGYLVDGICRDARRAVYFRDGVERLAYGTGDIGYQAADGRFHLQGRRDHQVKRRGHRIDLLDIESAVLALPGVETAAVVARHGTAPDCEIWVHVVSASTGRDEIVRGLSGTLPKRMQPDGVRMARKLPTTANGKIDRHALSLLSLNMEEISHEEH</sequence>
<proteinExistence type="predicted"/>
<dbReference type="InterPro" id="IPR045851">
    <property type="entry name" value="AMP-bd_C_sf"/>
</dbReference>
<evidence type="ECO:0000313" key="3">
    <source>
        <dbReference type="EMBL" id="ALI02345.1"/>
    </source>
</evidence>
<dbReference type="GO" id="GO:0044550">
    <property type="term" value="P:secondary metabolite biosynthetic process"/>
    <property type="evidence" value="ECO:0007669"/>
    <property type="project" value="TreeGrafter"/>
</dbReference>
<dbReference type="PROSITE" id="PS00455">
    <property type="entry name" value="AMP_BINDING"/>
    <property type="match status" value="1"/>
</dbReference>
<dbReference type="Gene3D" id="3.40.50.12780">
    <property type="entry name" value="N-terminal domain of ligase-like"/>
    <property type="match status" value="1"/>
</dbReference>
<dbReference type="GO" id="GO:0043041">
    <property type="term" value="P:amino acid activation for nonribosomal peptide biosynthetic process"/>
    <property type="evidence" value="ECO:0007669"/>
    <property type="project" value="TreeGrafter"/>
</dbReference>
<dbReference type="InterPro" id="IPR000873">
    <property type="entry name" value="AMP-dep_synth/lig_dom"/>
</dbReference>
<dbReference type="GO" id="GO:0031177">
    <property type="term" value="F:phosphopantetheine binding"/>
    <property type="evidence" value="ECO:0007669"/>
    <property type="project" value="TreeGrafter"/>
</dbReference>
<dbReference type="InterPro" id="IPR020845">
    <property type="entry name" value="AMP-binding_CS"/>
</dbReference>
<dbReference type="PANTHER" id="PTHR45527">
    <property type="entry name" value="NONRIBOSOMAL PEPTIDE SYNTHETASE"/>
    <property type="match status" value="1"/>
</dbReference>
<evidence type="ECO:0000259" key="2">
    <source>
        <dbReference type="Pfam" id="PF13193"/>
    </source>
</evidence>
<organism evidence="3 4">
    <name type="scientific">Pseudomonas fluorescens</name>
    <dbReference type="NCBI Taxonomy" id="294"/>
    <lineage>
        <taxon>Bacteria</taxon>
        <taxon>Pseudomonadati</taxon>
        <taxon>Pseudomonadota</taxon>
        <taxon>Gammaproteobacteria</taxon>
        <taxon>Pseudomonadales</taxon>
        <taxon>Pseudomonadaceae</taxon>
        <taxon>Pseudomonas</taxon>
    </lineage>
</organism>
<dbReference type="SUPFAM" id="SSF56801">
    <property type="entry name" value="Acetyl-CoA synthetase-like"/>
    <property type="match status" value="1"/>
</dbReference>
<evidence type="ECO:0000313" key="4">
    <source>
        <dbReference type="Proteomes" id="UP000066487"/>
    </source>
</evidence>
<dbReference type="PANTHER" id="PTHR45527:SF1">
    <property type="entry name" value="FATTY ACID SYNTHASE"/>
    <property type="match status" value="1"/>
</dbReference>